<proteinExistence type="predicted"/>
<dbReference type="EMBL" id="JASBWT010000016">
    <property type="protein sequence ID" value="KAJ9097626.1"/>
    <property type="molecule type" value="Genomic_DNA"/>
</dbReference>
<keyword evidence="2" id="KW-1185">Reference proteome</keyword>
<sequence length="424" mass="47742">MASSSDWKAELQSFRASLAGPKVPRCVIKDLPTELLLIIFDFLRAKECIRSFANLNATSREVYTATLPILWKTVYWKWENPKKAVYPDWSRCSAFELKELERRIRDATNWIRLRSAKGAKHIQYLFGPLTFLDNPDEPADYDLAETYSRQSKACVTFRTYTSDVTLRQPGTFEIFFGTQYSFGTHDLMELMRGLQFPKGVMLENPNTRARGIVRILIPLWASYATVGRQRIHPQAKTLPASIATFVHDIRIKVFYDDGTEDSKLLGTMYEALSMLIPAAMAPAANTGRKVPTLRIGKLTIAQAKVCAQAFLDTCGTEPSCKLMHLYLEIPAEASDEDQLSVDTLRSVFDPLIASRSYANLVGASQLDKPENLKLSIGLRRGTSFDGPYDGLVGVLKWRVFEILDCPDGPSGPPEVMYKEMIKVE</sequence>
<organism evidence="1 2">
    <name type="scientific">Naganishia friedmannii</name>
    <dbReference type="NCBI Taxonomy" id="89922"/>
    <lineage>
        <taxon>Eukaryota</taxon>
        <taxon>Fungi</taxon>
        <taxon>Dikarya</taxon>
        <taxon>Basidiomycota</taxon>
        <taxon>Agaricomycotina</taxon>
        <taxon>Tremellomycetes</taxon>
        <taxon>Filobasidiales</taxon>
        <taxon>Filobasidiaceae</taxon>
        <taxon>Naganishia</taxon>
    </lineage>
</organism>
<name>A0ACC2VEX7_9TREE</name>
<accession>A0ACC2VEX7</accession>
<evidence type="ECO:0000313" key="1">
    <source>
        <dbReference type="EMBL" id="KAJ9097626.1"/>
    </source>
</evidence>
<protein>
    <submittedName>
        <fullName evidence="1">Uncharacterized protein</fullName>
    </submittedName>
</protein>
<gene>
    <name evidence="1" type="ORF">QFC21_004662</name>
</gene>
<dbReference type="Proteomes" id="UP001227268">
    <property type="component" value="Unassembled WGS sequence"/>
</dbReference>
<reference evidence="1" key="1">
    <citation type="submission" date="2023-04" db="EMBL/GenBank/DDBJ databases">
        <title>Draft Genome sequencing of Naganishia species isolated from polar environments using Oxford Nanopore Technology.</title>
        <authorList>
            <person name="Leo P."/>
            <person name="Venkateswaran K."/>
        </authorList>
    </citation>
    <scope>NUCLEOTIDE SEQUENCE</scope>
    <source>
        <strain evidence="1">MNA-CCFEE 5423</strain>
    </source>
</reference>
<evidence type="ECO:0000313" key="2">
    <source>
        <dbReference type="Proteomes" id="UP001227268"/>
    </source>
</evidence>
<comment type="caution">
    <text evidence="1">The sequence shown here is derived from an EMBL/GenBank/DDBJ whole genome shotgun (WGS) entry which is preliminary data.</text>
</comment>